<dbReference type="EMBL" id="CANHGI010000006">
    <property type="protein sequence ID" value="CAI5454466.1"/>
    <property type="molecule type" value="Genomic_DNA"/>
</dbReference>
<dbReference type="Proteomes" id="UP001152747">
    <property type="component" value="Unassembled WGS sequence"/>
</dbReference>
<evidence type="ECO:0000256" key="1">
    <source>
        <dbReference type="SAM" id="MobiDB-lite"/>
    </source>
</evidence>
<protein>
    <submittedName>
        <fullName evidence="2">Uncharacterized protein</fullName>
    </submittedName>
</protein>
<evidence type="ECO:0000313" key="3">
    <source>
        <dbReference type="Proteomes" id="UP001152747"/>
    </source>
</evidence>
<feature type="compositionally biased region" description="Basic and acidic residues" evidence="1">
    <location>
        <begin position="342"/>
        <end position="352"/>
    </location>
</feature>
<sequence>MTDLKTIRLYIDIGPLFITIGAYDVALDLVEAFLNLANFEDLYSEKIQLYRGSEQVEISKTSENLIDVKKTIGDLRENRNITTHCFEKWLEISKQCEEEDLLLFLTIYPLLTTELLKLFPSITIFDFVDGIYNARKFAEKIPTDEQVIPVAKKDVRFYAAHLHYTIMSDHWTYFESGLGLIRGTLCPLDNNVNNDYKIKKLSLIHSVPVSSIEDYQVSGRCYFIPQRCCNIKTRELFYYPNDDDDADDELVYPKIDMVRNTIVHDCMLDAIYDLNKDPDNEETISVALGETDKGECYVFLRVKYFNYIDGKFSICNRLDNIDFFSEPEPKKEETCIEEVKIEEEVAEEKPTDSSEEDADRQYEEDDTDEFYVNSPDIEAVPLEFDDQPEYLPERYRVAEMIIAKIDTDEPIEVDQNTDEPISYNSEAVSANINRLVRALRKLPERRGLFEKEVAGLHEIVQTSQNPDYAVQFADVLRDQSYGLHRHLVEEIYNHATFFDQLPYYL</sequence>
<organism evidence="2 3">
    <name type="scientific">Caenorhabditis angaria</name>
    <dbReference type="NCBI Taxonomy" id="860376"/>
    <lineage>
        <taxon>Eukaryota</taxon>
        <taxon>Metazoa</taxon>
        <taxon>Ecdysozoa</taxon>
        <taxon>Nematoda</taxon>
        <taxon>Chromadorea</taxon>
        <taxon>Rhabditida</taxon>
        <taxon>Rhabditina</taxon>
        <taxon>Rhabditomorpha</taxon>
        <taxon>Rhabditoidea</taxon>
        <taxon>Rhabditidae</taxon>
        <taxon>Peloderinae</taxon>
        <taxon>Caenorhabditis</taxon>
    </lineage>
</organism>
<feature type="region of interest" description="Disordered" evidence="1">
    <location>
        <begin position="342"/>
        <end position="367"/>
    </location>
</feature>
<reference evidence="2" key="1">
    <citation type="submission" date="2022-11" db="EMBL/GenBank/DDBJ databases">
        <authorList>
            <person name="Kikuchi T."/>
        </authorList>
    </citation>
    <scope>NUCLEOTIDE SEQUENCE</scope>
    <source>
        <strain evidence="2">PS1010</strain>
    </source>
</reference>
<evidence type="ECO:0000313" key="2">
    <source>
        <dbReference type="EMBL" id="CAI5454466.1"/>
    </source>
</evidence>
<comment type="caution">
    <text evidence="2">The sequence shown here is derived from an EMBL/GenBank/DDBJ whole genome shotgun (WGS) entry which is preliminary data.</text>
</comment>
<accession>A0A9P1N7X9</accession>
<dbReference type="AlphaFoldDB" id="A0A9P1N7X9"/>
<gene>
    <name evidence="2" type="ORF">CAMP_LOCUS17103</name>
</gene>
<feature type="compositionally biased region" description="Acidic residues" evidence="1">
    <location>
        <begin position="353"/>
        <end position="367"/>
    </location>
</feature>
<proteinExistence type="predicted"/>
<name>A0A9P1N7X9_9PELO</name>
<keyword evidence="3" id="KW-1185">Reference proteome</keyword>